<reference evidence="3 4" key="2">
    <citation type="submission" date="2024-07" db="EMBL/GenBank/DDBJ databases">
        <authorList>
            <person name="Akdeniz Z."/>
        </authorList>
    </citation>
    <scope>NUCLEOTIDE SEQUENCE [LARGE SCALE GENOMIC DNA]</scope>
</reference>
<protein>
    <submittedName>
        <fullName evidence="2">Uncharacterized protein</fullName>
    </submittedName>
</protein>
<evidence type="ECO:0000313" key="4">
    <source>
        <dbReference type="Proteomes" id="UP001642409"/>
    </source>
</evidence>
<organism evidence="2">
    <name type="scientific">Hexamita inflata</name>
    <dbReference type="NCBI Taxonomy" id="28002"/>
    <lineage>
        <taxon>Eukaryota</taxon>
        <taxon>Metamonada</taxon>
        <taxon>Diplomonadida</taxon>
        <taxon>Hexamitidae</taxon>
        <taxon>Hexamitinae</taxon>
        <taxon>Hexamita</taxon>
    </lineage>
</organism>
<dbReference type="EMBL" id="CATOUU010000369">
    <property type="protein sequence ID" value="CAI9926490.1"/>
    <property type="molecule type" value="Genomic_DNA"/>
</dbReference>
<evidence type="ECO:0000313" key="2">
    <source>
        <dbReference type="EMBL" id="CAI9926490.1"/>
    </source>
</evidence>
<reference evidence="2" key="1">
    <citation type="submission" date="2023-06" db="EMBL/GenBank/DDBJ databases">
        <authorList>
            <person name="Kurt Z."/>
        </authorList>
    </citation>
    <scope>NUCLEOTIDE SEQUENCE</scope>
</reference>
<keyword evidence="4" id="KW-1185">Reference proteome</keyword>
<accession>A0AA86NWP8</accession>
<comment type="caution">
    <text evidence="2">The sequence shown here is derived from an EMBL/GenBank/DDBJ whole genome shotgun (WGS) entry which is preliminary data.</text>
</comment>
<gene>
    <name evidence="2" type="ORF">HINF_LOCUS14135</name>
    <name evidence="3" type="ORF">HINF_LOCUS18075</name>
</gene>
<name>A0AA86NWP8_9EUKA</name>
<feature type="region of interest" description="Disordered" evidence="1">
    <location>
        <begin position="1"/>
        <end position="83"/>
    </location>
</feature>
<proteinExistence type="predicted"/>
<sequence>MNFGQNKPNTGFGQQPAAGGFGQQPAAGGFGQQPAAGGFGQQPAAGGFGQQPAAGGFGQQPAAGGFGQQPAAGQQPTAPVQPAQFTQSLEQAPAATQEMCKQIYGQQAENSKHQKKIQEDLQKMPLYQSQVRQGIDQLQKYINSAIIDQKAFDIKLKSVMLQHAEQKHIQIQNNQDNIPQVISKLMDDARAIADSLTSTKLDAIVRPSNVNSILQEQVRVINRIQAVIQ</sequence>
<evidence type="ECO:0000313" key="3">
    <source>
        <dbReference type="EMBL" id="CAL6002763.1"/>
    </source>
</evidence>
<feature type="compositionally biased region" description="Low complexity" evidence="1">
    <location>
        <begin position="11"/>
        <end position="83"/>
    </location>
</feature>
<evidence type="ECO:0000256" key="1">
    <source>
        <dbReference type="SAM" id="MobiDB-lite"/>
    </source>
</evidence>
<dbReference type="Proteomes" id="UP001642409">
    <property type="component" value="Unassembled WGS sequence"/>
</dbReference>
<dbReference type="AlphaFoldDB" id="A0AA86NWP8"/>
<dbReference type="EMBL" id="CAXDID020000046">
    <property type="protein sequence ID" value="CAL6002763.1"/>
    <property type="molecule type" value="Genomic_DNA"/>
</dbReference>